<reference evidence="1" key="1">
    <citation type="submission" date="2019-08" db="EMBL/GenBank/DDBJ databases">
        <authorList>
            <person name="Kucharzyk K."/>
            <person name="Murdoch R.W."/>
            <person name="Higgins S."/>
            <person name="Loffler F."/>
        </authorList>
    </citation>
    <scope>NUCLEOTIDE SEQUENCE</scope>
</reference>
<organism evidence="1">
    <name type="scientific">bioreactor metagenome</name>
    <dbReference type="NCBI Taxonomy" id="1076179"/>
    <lineage>
        <taxon>unclassified sequences</taxon>
        <taxon>metagenomes</taxon>
        <taxon>ecological metagenomes</taxon>
    </lineage>
</organism>
<proteinExistence type="predicted"/>
<protein>
    <submittedName>
        <fullName evidence="1">Uncharacterized protein</fullName>
    </submittedName>
</protein>
<gene>
    <name evidence="1" type="ORF">SDC9_00398</name>
</gene>
<sequence>MDIKDKVKSFEDACKLLDITPSVPVVTGIPEKYQKPLIANYQLMVIAEALNEGWTPDWSNGEWDKWHPWFDMDDSSSAGRFSFLVAGLRHSRSTVGSRLCFKSEELAEYAGTQFLELYRELFVIE</sequence>
<comment type="caution">
    <text evidence="1">The sequence shown here is derived from an EMBL/GenBank/DDBJ whole genome shotgun (WGS) entry which is preliminary data.</text>
</comment>
<accession>A0A644SMU3</accession>
<evidence type="ECO:0000313" key="1">
    <source>
        <dbReference type="EMBL" id="MPL54932.1"/>
    </source>
</evidence>
<name>A0A644SMU3_9ZZZZ</name>
<dbReference type="AlphaFoldDB" id="A0A644SMU3"/>
<dbReference type="EMBL" id="VSSQ01000001">
    <property type="protein sequence ID" value="MPL54932.1"/>
    <property type="molecule type" value="Genomic_DNA"/>
</dbReference>